<dbReference type="SUPFAM" id="SSF46894">
    <property type="entry name" value="C-terminal effector domain of the bipartite response regulators"/>
    <property type="match status" value="1"/>
</dbReference>
<reference evidence="8 9" key="1">
    <citation type="submission" date="2018-12" db="EMBL/GenBank/DDBJ databases">
        <authorList>
            <consortium name="Pathogen Informatics"/>
        </authorList>
    </citation>
    <scope>NUCLEOTIDE SEQUENCE [LARGE SCALE GENOMIC DNA]</scope>
    <source>
        <strain evidence="8 9">NCTC12967</strain>
    </source>
</reference>
<dbReference type="PRINTS" id="PR00038">
    <property type="entry name" value="HTHLUXR"/>
</dbReference>
<dbReference type="InterPro" id="IPR058245">
    <property type="entry name" value="NreC/VraR/RcsB-like_REC"/>
</dbReference>
<dbReference type="InterPro" id="IPR016032">
    <property type="entry name" value="Sig_transdc_resp-reg_C-effctor"/>
</dbReference>
<evidence type="ECO:0000256" key="5">
    <source>
        <dbReference type="PROSITE-ProRule" id="PRU00169"/>
    </source>
</evidence>
<proteinExistence type="predicted"/>
<feature type="domain" description="HTH luxR-type" evidence="6">
    <location>
        <begin position="147"/>
        <end position="212"/>
    </location>
</feature>
<dbReference type="Pfam" id="PF00072">
    <property type="entry name" value="Response_reg"/>
    <property type="match status" value="1"/>
</dbReference>
<dbReference type="CDD" id="cd06170">
    <property type="entry name" value="LuxR_C_like"/>
    <property type="match status" value="1"/>
</dbReference>
<feature type="modified residue" description="4-aspartylphosphate" evidence="5">
    <location>
        <position position="56"/>
    </location>
</feature>
<feature type="domain" description="Response regulatory" evidence="7">
    <location>
        <begin position="5"/>
        <end position="123"/>
    </location>
</feature>
<dbReference type="SMART" id="SM00421">
    <property type="entry name" value="HTH_LUXR"/>
    <property type="match status" value="1"/>
</dbReference>
<gene>
    <name evidence="8" type="primary">vraR_10</name>
    <name evidence="8" type="ORF">NCTC12967_01838</name>
</gene>
<evidence type="ECO:0000256" key="1">
    <source>
        <dbReference type="ARBA" id="ARBA00022553"/>
    </source>
</evidence>
<evidence type="ECO:0000259" key="7">
    <source>
        <dbReference type="PROSITE" id="PS50110"/>
    </source>
</evidence>
<keyword evidence="9" id="KW-1185">Reference proteome</keyword>
<dbReference type="Proteomes" id="UP000273044">
    <property type="component" value="Chromosome"/>
</dbReference>
<evidence type="ECO:0000256" key="2">
    <source>
        <dbReference type="ARBA" id="ARBA00023015"/>
    </source>
</evidence>
<dbReference type="RefSeq" id="WP_061786832.1">
    <property type="nucleotide sequence ID" value="NZ_CBDEON010000111.1"/>
</dbReference>
<keyword evidence="2" id="KW-0805">Transcription regulation</keyword>
<dbReference type="SUPFAM" id="SSF52172">
    <property type="entry name" value="CheY-like"/>
    <property type="match status" value="1"/>
</dbReference>
<evidence type="ECO:0000256" key="3">
    <source>
        <dbReference type="ARBA" id="ARBA00023125"/>
    </source>
</evidence>
<organism evidence="8 9">
    <name type="scientific">Arachnia propionica</name>
    <dbReference type="NCBI Taxonomy" id="1750"/>
    <lineage>
        <taxon>Bacteria</taxon>
        <taxon>Bacillati</taxon>
        <taxon>Actinomycetota</taxon>
        <taxon>Actinomycetes</taxon>
        <taxon>Propionibacteriales</taxon>
        <taxon>Propionibacteriaceae</taxon>
        <taxon>Arachnia</taxon>
    </lineage>
</organism>
<evidence type="ECO:0000313" key="8">
    <source>
        <dbReference type="EMBL" id="VEH70538.1"/>
    </source>
</evidence>
<dbReference type="GeneID" id="64407292"/>
<dbReference type="GO" id="GO:0000160">
    <property type="term" value="P:phosphorelay signal transduction system"/>
    <property type="evidence" value="ECO:0007669"/>
    <property type="project" value="InterPro"/>
</dbReference>
<accession>A0A3S4UV24</accession>
<sequence length="224" mass="24261">MPEVRVLIADDQQLLRQSLAHLLDSQPGFRVVAEAATGVEAVSLTRELVPDVVLMDIRMPQLDGIAATRSIVRDPHLSEVRVLVLTMFDLDEYVFGALRAGASGFLLKDATPEALINAVRTVSAGQALLAPSAITTLVESCLPDATPSGRVADLTPRQTEILRLVARGLSNDQIERELHISHATCKTHISALLSRLQARDRAQLVIAAYEHGLVRPGTWGNEPV</sequence>
<dbReference type="InterPro" id="IPR001789">
    <property type="entry name" value="Sig_transdc_resp-reg_receiver"/>
</dbReference>
<dbReference type="GO" id="GO:0006355">
    <property type="term" value="P:regulation of DNA-templated transcription"/>
    <property type="evidence" value="ECO:0007669"/>
    <property type="project" value="InterPro"/>
</dbReference>
<dbReference type="SMART" id="SM00448">
    <property type="entry name" value="REC"/>
    <property type="match status" value="1"/>
</dbReference>
<evidence type="ECO:0000259" key="6">
    <source>
        <dbReference type="PROSITE" id="PS50043"/>
    </source>
</evidence>
<keyword evidence="3" id="KW-0238">DNA-binding</keyword>
<dbReference type="PROSITE" id="PS50110">
    <property type="entry name" value="RESPONSE_REGULATORY"/>
    <property type="match status" value="1"/>
</dbReference>
<dbReference type="CDD" id="cd17535">
    <property type="entry name" value="REC_NarL-like"/>
    <property type="match status" value="1"/>
</dbReference>
<dbReference type="Pfam" id="PF00196">
    <property type="entry name" value="GerE"/>
    <property type="match status" value="1"/>
</dbReference>
<dbReference type="PANTHER" id="PTHR43214:SF24">
    <property type="entry name" value="TRANSCRIPTIONAL REGULATORY PROTEIN NARL-RELATED"/>
    <property type="match status" value="1"/>
</dbReference>
<dbReference type="EMBL" id="LR134406">
    <property type="protein sequence ID" value="VEH70538.1"/>
    <property type="molecule type" value="Genomic_DNA"/>
</dbReference>
<dbReference type="GO" id="GO:0003677">
    <property type="term" value="F:DNA binding"/>
    <property type="evidence" value="ECO:0007669"/>
    <property type="project" value="UniProtKB-KW"/>
</dbReference>
<dbReference type="InterPro" id="IPR039420">
    <property type="entry name" value="WalR-like"/>
</dbReference>
<dbReference type="InterPro" id="IPR000792">
    <property type="entry name" value="Tscrpt_reg_LuxR_C"/>
</dbReference>
<dbReference type="PANTHER" id="PTHR43214">
    <property type="entry name" value="TWO-COMPONENT RESPONSE REGULATOR"/>
    <property type="match status" value="1"/>
</dbReference>
<keyword evidence="1 5" id="KW-0597">Phosphoprotein</keyword>
<dbReference type="InterPro" id="IPR011006">
    <property type="entry name" value="CheY-like_superfamily"/>
</dbReference>
<name>A0A3S4UV24_9ACTN</name>
<protein>
    <submittedName>
        <fullName evidence="8">Response regulator protein vraR</fullName>
    </submittedName>
</protein>
<evidence type="ECO:0000313" key="9">
    <source>
        <dbReference type="Proteomes" id="UP000273044"/>
    </source>
</evidence>
<dbReference type="PROSITE" id="PS50043">
    <property type="entry name" value="HTH_LUXR_2"/>
    <property type="match status" value="1"/>
</dbReference>
<evidence type="ECO:0000256" key="4">
    <source>
        <dbReference type="ARBA" id="ARBA00023163"/>
    </source>
</evidence>
<keyword evidence="4" id="KW-0804">Transcription</keyword>
<dbReference type="Gene3D" id="3.40.50.2300">
    <property type="match status" value="1"/>
</dbReference>
<dbReference type="AlphaFoldDB" id="A0A3S4UV24"/>